<evidence type="ECO:0008006" key="2">
    <source>
        <dbReference type="Google" id="ProtNLM"/>
    </source>
</evidence>
<accession>A0A0E2E2K6</accession>
<comment type="caution">
    <text evidence="1">The sequence shown here is derived from an EMBL/GenBank/DDBJ whole genome shotgun (WGS) entry which is preliminary data.</text>
</comment>
<dbReference type="AlphaFoldDB" id="A0A0E2E2K6"/>
<dbReference type="Proteomes" id="UP000011705">
    <property type="component" value="Chromosome"/>
</dbReference>
<proteinExistence type="predicted"/>
<dbReference type="RefSeq" id="WP_002685333.1">
    <property type="nucleotide sequence ID" value="NZ_CM001795.1"/>
</dbReference>
<reference evidence="1" key="1">
    <citation type="submission" date="2012-01" db="EMBL/GenBank/DDBJ databases">
        <title>The Genome Sequence of Treponema denticola H-22.</title>
        <authorList>
            <consortium name="The Broad Institute Genome Sequencing Platform"/>
            <person name="Earl A."/>
            <person name="Ward D."/>
            <person name="Feldgarden M."/>
            <person name="Gevers D."/>
            <person name="Blanton J.M."/>
            <person name="Fenno C.J."/>
            <person name="Baranova O.V."/>
            <person name="Mathney J."/>
            <person name="Dewhirst F.E."/>
            <person name="Izard J."/>
            <person name="Young S.K."/>
            <person name="Zeng Q."/>
            <person name="Gargeya S."/>
            <person name="Fitzgerald M."/>
            <person name="Haas B."/>
            <person name="Abouelleil A."/>
            <person name="Alvarado L."/>
            <person name="Arachchi H.M."/>
            <person name="Berlin A."/>
            <person name="Chapman S.B."/>
            <person name="Gearin G."/>
            <person name="Goldberg J."/>
            <person name="Griggs A."/>
            <person name="Gujja S."/>
            <person name="Hansen M."/>
            <person name="Heiman D."/>
            <person name="Howarth C."/>
            <person name="Larimer J."/>
            <person name="Lui A."/>
            <person name="MacDonald P.J.P."/>
            <person name="McCowen C."/>
            <person name="Montmayeur A."/>
            <person name="Murphy C."/>
            <person name="Neiman D."/>
            <person name="Pearson M."/>
            <person name="Priest M."/>
            <person name="Roberts A."/>
            <person name="Saif S."/>
            <person name="Shea T."/>
            <person name="Sisk P."/>
            <person name="Stolte C."/>
            <person name="Sykes S."/>
            <person name="Wortman J."/>
            <person name="Nusbaum C."/>
            <person name="Birren B."/>
        </authorList>
    </citation>
    <scope>NUCLEOTIDE SEQUENCE [LARGE SCALE GENOMIC DNA]</scope>
    <source>
        <strain evidence="1">H-22</strain>
    </source>
</reference>
<dbReference type="Pfam" id="PF14137">
    <property type="entry name" value="DUF4304"/>
    <property type="match status" value="1"/>
</dbReference>
<evidence type="ECO:0000313" key="1">
    <source>
        <dbReference type="EMBL" id="EMB31607.1"/>
    </source>
</evidence>
<sequence>MKPRELCEKAWQEIARNFPDFKVLGKGKTLRKIANNKDIIFEIYFQANRYNCESNVEFIPHINIYSKAMKKAGITGEGIIYGGELSSLAGRKAGAWWQLAGASYKDTVTQITGLLHKHIMPLFADFEDTNKNIERILNGSLKGYALLYYIYYFGGKEPAERYFNKVIKEDKLKKKYISFYSSLKEIPKENIDLHFEDFYGASLIKFAYLHGLEIIQ</sequence>
<organism evidence="1">
    <name type="scientific">Treponema denticola H-22</name>
    <dbReference type="NCBI Taxonomy" id="999432"/>
    <lineage>
        <taxon>Bacteria</taxon>
        <taxon>Pseudomonadati</taxon>
        <taxon>Spirochaetota</taxon>
        <taxon>Spirochaetia</taxon>
        <taxon>Spirochaetales</taxon>
        <taxon>Treponemataceae</taxon>
        <taxon>Treponema</taxon>
    </lineage>
</organism>
<dbReference type="InterPro" id="IPR025412">
    <property type="entry name" value="DUF4304"/>
</dbReference>
<protein>
    <recommendedName>
        <fullName evidence="2">DUF4304 domain-containing protein</fullName>
    </recommendedName>
</protein>
<dbReference type="EMBL" id="AGDV01000020">
    <property type="protein sequence ID" value="EMB31607.1"/>
    <property type="molecule type" value="Genomic_DNA"/>
</dbReference>
<dbReference type="HOGENOM" id="CLU_1271834_0_0_12"/>
<gene>
    <name evidence="1" type="ORF">HMPREF9726_01987</name>
</gene>
<name>A0A0E2E2K6_TREDN</name>
<dbReference type="PATRIC" id="fig|999432.5.peg.2063"/>